<proteinExistence type="predicted"/>
<organism evidence="1 2">
    <name type="scientific">Elizabethkingia anophelis NUHP1</name>
    <dbReference type="NCBI Taxonomy" id="1338011"/>
    <lineage>
        <taxon>Bacteria</taxon>
        <taxon>Pseudomonadati</taxon>
        <taxon>Bacteroidota</taxon>
        <taxon>Flavobacteriia</taxon>
        <taxon>Flavobacteriales</taxon>
        <taxon>Weeksellaceae</taxon>
        <taxon>Elizabethkingia</taxon>
    </lineage>
</organism>
<protein>
    <submittedName>
        <fullName evidence="1">Uncharacterized protein</fullName>
    </submittedName>
</protein>
<evidence type="ECO:0000313" key="2">
    <source>
        <dbReference type="Proteomes" id="UP000028933"/>
    </source>
</evidence>
<dbReference type="KEGG" id="eao:BD94_1031"/>
<reference evidence="1" key="1">
    <citation type="journal article" date="2013" name="Lancet">
        <title>First case of E anophelis outbreak in an intensive-care unit.</title>
        <authorList>
            <person name="Teo J."/>
            <person name="Tan S.Y."/>
            <person name="Tay M."/>
            <person name="Ding Y."/>
            <person name="Kjelleberg S."/>
            <person name="Givskov M."/>
            <person name="Lin R.T."/>
            <person name="Yang L."/>
        </authorList>
    </citation>
    <scope>NUCLEOTIDE SEQUENCE [LARGE SCALE GENOMIC DNA]</scope>
    <source>
        <strain evidence="1">NUHP1</strain>
    </source>
</reference>
<sequence length="65" mass="7890">MYAVWNNRLIKQQSITNDDLKKDFLEWDKEKIKFVDQLDYAIEWIKKENMEPKGLGKYIDKPQAK</sequence>
<evidence type="ECO:0000313" key="1">
    <source>
        <dbReference type="EMBL" id="AIL44806.1"/>
    </source>
</evidence>
<dbReference type="Proteomes" id="UP000028933">
    <property type="component" value="Chromosome"/>
</dbReference>
<name>A0A077EB56_9FLAO</name>
<gene>
    <name evidence="1" type="ORF">BD94_1031</name>
</gene>
<reference evidence="1" key="2">
    <citation type="journal article" date="2015" name="Genome Biol. Evol.">
        <title>Complete Genome Sequence and Transcriptomic Analysis of the Novel Pathogen Elizabethkingia anophelis in Response to Oxidative Stress.</title>
        <authorList>
            <person name="Li Y."/>
            <person name="Liu Y."/>
            <person name="Chew S.C."/>
            <person name="Tay M."/>
            <person name="Salido M.M."/>
            <person name="Teo J."/>
            <person name="Lauro F.M."/>
            <person name="Givskov M."/>
            <person name="Yang L."/>
        </authorList>
    </citation>
    <scope>NUCLEOTIDE SEQUENCE</scope>
    <source>
        <strain evidence="1">NUHP1</strain>
    </source>
</reference>
<accession>A0A077EB56</accession>
<dbReference type="AlphaFoldDB" id="A0A077EB56"/>
<dbReference type="STRING" id="1338011.BD94_1031"/>
<dbReference type="EMBL" id="CP007547">
    <property type="protein sequence ID" value="AIL44806.1"/>
    <property type="molecule type" value="Genomic_DNA"/>
</dbReference>
<dbReference type="HOGENOM" id="CLU_2842858_0_0_10"/>